<dbReference type="OMA" id="PIFKPMQ"/>
<evidence type="ECO:0000313" key="2">
    <source>
        <dbReference type="EMBL" id="ALC38802.1"/>
    </source>
</evidence>
<dbReference type="OrthoDB" id="8041813at2759"/>
<feature type="compositionally biased region" description="Basic and acidic residues" evidence="1">
    <location>
        <begin position="197"/>
        <end position="206"/>
    </location>
</feature>
<sequence length="447" mass="48609">MSLQAALDDCLIDFDRRVLVTDLLETYKLTYKEAHEVLEAHIKQQESASATKYEKRFVVHGKQADSNAELYTIVQGEEKLKEWLGKLQNAESQLYSVEVAGGSKSAAPIFKPMKQLEVKLARVEQRASAKPNGVSNGVHKPAEVKAEDVKPNSSSKVEAPKPAAEAQKKASPPEQSGKGKAAKKGSISNFFGAAAAAKKEPAKETKPAAAKPSSMENFFKKQPAANNTKKSPESSSSTSVKKESLASNTKKSPESSSSDKKELLASNTKKSFKGSNSSSSFSHVKKESPAAKNTSVQLFLADSDNSSDEEEKMDKLRRNVIDSGDESDEASAKTSRSKRRRIEDSDDEEQPPKKTNEQEQSKQQEKPLEAMEVEQSATNETYLDEDGFVITIKSKKQNTQPAKKKTSPTATATAKATVAATKKKSPPAAKEAAKTKQGNIMSFFTKK</sequence>
<feature type="compositionally biased region" description="Basic and acidic residues" evidence="1">
    <location>
        <begin position="350"/>
        <end position="369"/>
    </location>
</feature>
<dbReference type="AlphaFoldDB" id="A0A0M4E7M7"/>
<dbReference type="EMBL" id="CP012523">
    <property type="protein sequence ID" value="ALC38802.1"/>
    <property type="molecule type" value="Genomic_DNA"/>
</dbReference>
<feature type="compositionally biased region" description="Low complexity" evidence="1">
    <location>
        <begin position="156"/>
        <end position="174"/>
    </location>
</feature>
<feature type="compositionally biased region" description="Low complexity" evidence="1">
    <location>
        <begin position="407"/>
        <end position="430"/>
    </location>
</feature>
<proteinExistence type="predicted"/>
<reference evidence="2 3" key="1">
    <citation type="submission" date="2015-08" db="EMBL/GenBank/DDBJ databases">
        <title>Ancestral chromatin configuration constrains chromatin evolution on differentiating sex chromosomes in Drosophila.</title>
        <authorList>
            <person name="Zhou Q."/>
            <person name="Bachtrog D."/>
        </authorList>
    </citation>
    <scope>NUCLEOTIDE SEQUENCE [LARGE SCALE GENOMIC DNA]</scope>
    <source>
        <tissue evidence="2">Whole larvae</tissue>
    </source>
</reference>
<feature type="compositionally biased region" description="Polar residues" evidence="1">
    <location>
        <begin position="437"/>
        <end position="447"/>
    </location>
</feature>
<protein>
    <submittedName>
        <fullName evidence="2">Pol32</fullName>
    </submittedName>
</protein>
<feature type="compositionally biased region" description="Basic and acidic residues" evidence="1">
    <location>
        <begin position="140"/>
        <end position="150"/>
    </location>
</feature>
<dbReference type="SMR" id="A0A0M4E7M7"/>
<feature type="compositionally biased region" description="Low complexity" evidence="1">
    <location>
        <begin position="266"/>
        <end position="282"/>
    </location>
</feature>
<feature type="region of interest" description="Disordered" evidence="1">
    <location>
        <begin position="127"/>
        <end position="447"/>
    </location>
</feature>
<gene>
    <name evidence="2" type="ORF">Dbus_chr2Lg887</name>
</gene>
<feature type="compositionally biased region" description="Basic and acidic residues" evidence="1">
    <location>
        <begin position="251"/>
        <end position="263"/>
    </location>
</feature>
<dbReference type="STRING" id="30019.A0A0M4E7M7"/>
<organism evidence="2 3">
    <name type="scientific">Drosophila busckii</name>
    <name type="common">Fruit fly</name>
    <dbReference type="NCBI Taxonomy" id="30019"/>
    <lineage>
        <taxon>Eukaryota</taxon>
        <taxon>Metazoa</taxon>
        <taxon>Ecdysozoa</taxon>
        <taxon>Arthropoda</taxon>
        <taxon>Hexapoda</taxon>
        <taxon>Insecta</taxon>
        <taxon>Pterygota</taxon>
        <taxon>Neoptera</taxon>
        <taxon>Endopterygota</taxon>
        <taxon>Diptera</taxon>
        <taxon>Brachycera</taxon>
        <taxon>Muscomorpha</taxon>
        <taxon>Ephydroidea</taxon>
        <taxon>Drosophilidae</taxon>
        <taxon>Drosophila</taxon>
    </lineage>
</organism>
<name>A0A0M4E7M7_DROBS</name>
<dbReference type="Proteomes" id="UP000494163">
    <property type="component" value="Chromosome 2L"/>
</dbReference>
<keyword evidence="3" id="KW-1185">Reference proteome</keyword>
<accession>A0A0M4E7M7</accession>
<evidence type="ECO:0000313" key="3">
    <source>
        <dbReference type="Proteomes" id="UP000494163"/>
    </source>
</evidence>
<evidence type="ECO:0000256" key="1">
    <source>
        <dbReference type="SAM" id="MobiDB-lite"/>
    </source>
</evidence>